<organism evidence="2 3">
    <name type="scientific">Ferrimonas sediminicola</name>
    <dbReference type="NCBI Taxonomy" id="2569538"/>
    <lineage>
        <taxon>Bacteria</taxon>
        <taxon>Pseudomonadati</taxon>
        <taxon>Pseudomonadota</taxon>
        <taxon>Gammaproteobacteria</taxon>
        <taxon>Alteromonadales</taxon>
        <taxon>Ferrimonadaceae</taxon>
        <taxon>Ferrimonas</taxon>
    </lineage>
</organism>
<name>A0A4U1BJ16_9GAMM</name>
<dbReference type="EMBL" id="SWCI01000001">
    <property type="protein sequence ID" value="TKB51353.1"/>
    <property type="molecule type" value="Genomic_DNA"/>
</dbReference>
<dbReference type="AlphaFoldDB" id="A0A4U1BJ16"/>
<keyword evidence="3" id="KW-1185">Reference proteome</keyword>
<protein>
    <submittedName>
        <fullName evidence="2">Uncharacterized protein</fullName>
    </submittedName>
</protein>
<dbReference type="Gene3D" id="1.10.287.1490">
    <property type="match status" value="1"/>
</dbReference>
<comment type="caution">
    <text evidence="2">The sequence shown here is derived from an EMBL/GenBank/DDBJ whole genome shotgun (WGS) entry which is preliminary data.</text>
</comment>
<evidence type="ECO:0000313" key="3">
    <source>
        <dbReference type="Proteomes" id="UP000305674"/>
    </source>
</evidence>
<sequence length="186" mass="21078">MVERYTSQGKVNEAQAKSSLEYWQAKLNRELDDWETQKETLERQLNEANSSSLSLGGQLERAEAESKSLHERLRKAEESAESSERIWHKISGEYEKLEKDWKQLVEQSKTAAGLETLISKLETDETEKFEKIYTRTKVGSQSGLMPFHGLGLGQLAAASEGSQSRSMPYRRLGGLIQHEGAEENDE</sequence>
<gene>
    <name evidence="2" type="ORF">FCL40_01995</name>
</gene>
<feature type="region of interest" description="Disordered" evidence="1">
    <location>
        <begin position="45"/>
        <end position="84"/>
    </location>
</feature>
<evidence type="ECO:0000313" key="2">
    <source>
        <dbReference type="EMBL" id="TKB51353.1"/>
    </source>
</evidence>
<dbReference type="RefSeq" id="WP_136850831.1">
    <property type="nucleotide sequence ID" value="NZ_SWCI01000001.1"/>
</dbReference>
<evidence type="ECO:0000256" key="1">
    <source>
        <dbReference type="SAM" id="MobiDB-lite"/>
    </source>
</evidence>
<dbReference type="Proteomes" id="UP000305674">
    <property type="component" value="Unassembled WGS sequence"/>
</dbReference>
<accession>A0A4U1BJ16</accession>
<feature type="compositionally biased region" description="Polar residues" evidence="1">
    <location>
        <begin position="46"/>
        <end position="55"/>
    </location>
</feature>
<feature type="compositionally biased region" description="Basic and acidic residues" evidence="1">
    <location>
        <begin position="60"/>
        <end position="84"/>
    </location>
</feature>
<proteinExistence type="predicted"/>
<reference evidence="2 3" key="1">
    <citation type="submission" date="2019-04" db="EMBL/GenBank/DDBJ databases">
        <authorList>
            <person name="Hwang J.C."/>
        </authorList>
    </citation>
    <scope>NUCLEOTIDE SEQUENCE [LARGE SCALE GENOMIC DNA]</scope>
    <source>
        <strain evidence="2 3">IMCC35001</strain>
    </source>
</reference>